<organism evidence="2 3">
    <name type="scientific">Novosphingobium sediminicola</name>
    <dbReference type="NCBI Taxonomy" id="563162"/>
    <lineage>
        <taxon>Bacteria</taxon>
        <taxon>Pseudomonadati</taxon>
        <taxon>Pseudomonadota</taxon>
        <taxon>Alphaproteobacteria</taxon>
        <taxon>Sphingomonadales</taxon>
        <taxon>Sphingomonadaceae</taxon>
        <taxon>Novosphingobium</taxon>
    </lineage>
</organism>
<keyword evidence="3" id="KW-1185">Reference proteome</keyword>
<feature type="compositionally biased region" description="Basic residues" evidence="1">
    <location>
        <begin position="118"/>
        <end position="129"/>
    </location>
</feature>
<protein>
    <recommendedName>
        <fullName evidence="4">LexA repressor DNA-binding domain-containing protein</fullName>
    </recommendedName>
</protein>
<evidence type="ECO:0000256" key="1">
    <source>
        <dbReference type="SAM" id="MobiDB-lite"/>
    </source>
</evidence>
<evidence type="ECO:0000313" key="3">
    <source>
        <dbReference type="Proteomes" id="UP000548867"/>
    </source>
</evidence>
<dbReference type="AlphaFoldDB" id="A0A7W6CPN8"/>
<accession>A0A7W6CPN8</accession>
<reference evidence="2 3" key="1">
    <citation type="submission" date="2020-08" db="EMBL/GenBank/DDBJ databases">
        <title>Genomic Encyclopedia of Type Strains, Phase IV (KMG-IV): sequencing the most valuable type-strain genomes for metagenomic binning, comparative biology and taxonomic classification.</title>
        <authorList>
            <person name="Goeker M."/>
        </authorList>
    </citation>
    <scope>NUCLEOTIDE SEQUENCE [LARGE SCALE GENOMIC DNA]</scope>
    <source>
        <strain evidence="2 3">DSM 27057</strain>
    </source>
</reference>
<evidence type="ECO:0008006" key="4">
    <source>
        <dbReference type="Google" id="ProtNLM"/>
    </source>
</evidence>
<comment type="caution">
    <text evidence="2">The sequence shown here is derived from an EMBL/GenBank/DDBJ whole genome shotgun (WGS) entry which is preliminary data.</text>
</comment>
<dbReference type="RefSeq" id="WP_183627707.1">
    <property type="nucleotide sequence ID" value="NZ_JACIDX010000017.1"/>
</dbReference>
<dbReference type="EMBL" id="JACIDX010000017">
    <property type="protein sequence ID" value="MBB3956856.1"/>
    <property type="molecule type" value="Genomic_DNA"/>
</dbReference>
<gene>
    <name evidence="2" type="ORF">GGR38_003823</name>
</gene>
<name>A0A7W6CPN8_9SPHN</name>
<feature type="region of interest" description="Disordered" evidence="1">
    <location>
        <begin position="104"/>
        <end position="129"/>
    </location>
</feature>
<evidence type="ECO:0000313" key="2">
    <source>
        <dbReference type="EMBL" id="MBB3956856.1"/>
    </source>
</evidence>
<dbReference type="Proteomes" id="UP000548867">
    <property type="component" value="Unassembled WGS sequence"/>
</dbReference>
<sequence length="129" mass="14260">MNIHSAGQMDLFPHRAELSPAEQVVYQMIYEAAENGQPCPVNIDFEVAAGFNSSSMGSVTVARLEAKGLIKVERFQKFREVEVIATGKRTARAANMHVVRPHVARGYGAGARSPRPTERKHYKRGLPRG</sequence>
<proteinExistence type="predicted"/>